<sequence length="117" mass="11883">MEFACSLNTALAPLSSSSLPPTHLTPSSSALPSILLVESSSSSLLPSFTSAPSTKGQLDALGPSTEGQLDASGSSTDGLLNTLAPPSEGLTDSLAPGVCLHFFLGGQVGAQILWWHF</sequence>
<reference evidence="2 3" key="1">
    <citation type="submission" date="2021-06" db="EMBL/GenBank/DDBJ databases">
        <authorList>
            <person name="Palmer J.M."/>
        </authorList>
    </citation>
    <scope>NUCLEOTIDE SEQUENCE [LARGE SCALE GENOMIC DNA]</scope>
    <source>
        <strain evidence="2 3">AS_MEX2019</strain>
        <tissue evidence="2">Muscle</tissue>
    </source>
</reference>
<keyword evidence="3" id="KW-1185">Reference proteome</keyword>
<gene>
    <name evidence="2" type="ORF">AMECASPLE_035742</name>
</gene>
<comment type="caution">
    <text evidence="2">The sequence shown here is derived from an EMBL/GenBank/DDBJ whole genome shotgun (WGS) entry which is preliminary data.</text>
</comment>
<accession>A0ABV0XWM6</accession>
<feature type="region of interest" description="Disordered" evidence="1">
    <location>
        <begin position="44"/>
        <end position="86"/>
    </location>
</feature>
<evidence type="ECO:0000256" key="1">
    <source>
        <dbReference type="SAM" id="MobiDB-lite"/>
    </source>
</evidence>
<evidence type="ECO:0000313" key="2">
    <source>
        <dbReference type="EMBL" id="MEQ2285814.1"/>
    </source>
</evidence>
<dbReference type="EMBL" id="JAHRIP010014820">
    <property type="protein sequence ID" value="MEQ2285814.1"/>
    <property type="molecule type" value="Genomic_DNA"/>
</dbReference>
<dbReference type="Proteomes" id="UP001469553">
    <property type="component" value="Unassembled WGS sequence"/>
</dbReference>
<evidence type="ECO:0000313" key="3">
    <source>
        <dbReference type="Proteomes" id="UP001469553"/>
    </source>
</evidence>
<organism evidence="2 3">
    <name type="scientific">Ameca splendens</name>
    <dbReference type="NCBI Taxonomy" id="208324"/>
    <lineage>
        <taxon>Eukaryota</taxon>
        <taxon>Metazoa</taxon>
        <taxon>Chordata</taxon>
        <taxon>Craniata</taxon>
        <taxon>Vertebrata</taxon>
        <taxon>Euteleostomi</taxon>
        <taxon>Actinopterygii</taxon>
        <taxon>Neopterygii</taxon>
        <taxon>Teleostei</taxon>
        <taxon>Neoteleostei</taxon>
        <taxon>Acanthomorphata</taxon>
        <taxon>Ovalentaria</taxon>
        <taxon>Atherinomorphae</taxon>
        <taxon>Cyprinodontiformes</taxon>
        <taxon>Goodeidae</taxon>
        <taxon>Ameca</taxon>
    </lineage>
</organism>
<name>A0ABV0XWM6_9TELE</name>
<feature type="compositionally biased region" description="Polar residues" evidence="1">
    <location>
        <begin position="65"/>
        <end position="79"/>
    </location>
</feature>
<feature type="compositionally biased region" description="Low complexity" evidence="1">
    <location>
        <begin position="44"/>
        <end position="53"/>
    </location>
</feature>
<protein>
    <submittedName>
        <fullName evidence="2">Uncharacterized protein</fullName>
    </submittedName>
</protein>
<proteinExistence type="predicted"/>